<dbReference type="Proteomes" id="UP000198948">
    <property type="component" value="Unassembled WGS sequence"/>
</dbReference>
<evidence type="ECO:0000313" key="3">
    <source>
        <dbReference type="Proteomes" id="UP000198948"/>
    </source>
</evidence>
<feature type="transmembrane region" description="Helical" evidence="1">
    <location>
        <begin position="86"/>
        <end position="110"/>
    </location>
</feature>
<dbReference type="OrthoDB" id="122883at2"/>
<name>A0A1H9RJE5_9LACT</name>
<proteinExistence type="predicted"/>
<evidence type="ECO:0000313" key="2">
    <source>
        <dbReference type="EMBL" id="SER72747.1"/>
    </source>
</evidence>
<evidence type="ECO:0000256" key="1">
    <source>
        <dbReference type="SAM" id="Phobius"/>
    </source>
</evidence>
<gene>
    <name evidence="2" type="ORF">SAMN04488559_10484</name>
</gene>
<dbReference type="EMBL" id="FOHA01000004">
    <property type="protein sequence ID" value="SER72747.1"/>
    <property type="molecule type" value="Genomic_DNA"/>
</dbReference>
<feature type="transmembrane region" description="Helical" evidence="1">
    <location>
        <begin position="50"/>
        <end position="70"/>
    </location>
</feature>
<organism evidence="2 3">
    <name type="scientific">Isobaculum melis</name>
    <dbReference type="NCBI Taxonomy" id="142588"/>
    <lineage>
        <taxon>Bacteria</taxon>
        <taxon>Bacillati</taxon>
        <taxon>Bacillota</taxon>
        <taxon>Bacilli</taxon>
        <taxon>Lactobacillales</taxon>
        <taxon>Carnobacteriaceae</taxon>
        <taxon>Isobaculum</taxon>
    </lineage>
</organism>
<keyword evidence="1" id="KW-1133">Transmembrane helix</keyword>
<keyword evidence="1" id="KW-0472">Membrane</keyword>
<accession>A0A1H9RJE5</accession>
<keyword evidence="3" id="KW-1185">Reference proteome</keyword>
<keyword evidence="1" id="KW-0812">Transmembrane</keyword>
<protein>
    <submittedName>
        <fullName evidence="2">Uncharacterized protein</fullName>
    </submittedName>
</protein>
<sequence>MNLSLQLDTELFLKINLFLILFLAFIFVVAKILLAIWIYQDAEKRDMFSLPWIIFQIFSSTICLIVYLYSRKPEVENERKVAEKKLFLIGFVTLIVSFILLLGSTTTYLFGYQLNNEEPSYLNNHRYNDDYDDYYDYDDYEDDDLF</sequence>
<feature type="transmembrane region" description="Helical" evidence="1">
    <location>
        <begin position="12"/>
        <end position="38"/>
    </location>
</feature>
<dbReference type="AlphaFoldDB" id="A0A1H9RJE5"/>
<reference evidence="2 3" key="1">
    <citation type="submission" date="2016-10" db="EMBL/GenBank/DDBJ databases">
        <authorList>
            <person name="de Groot N.N."/>
        </authorList>
    </citation>
    <scope>NUCLEOTIDE SEQUENCE [LARGE SCALE GENOMIC DNA]</scope>
    <source>
        <strain evidence="2 3">DSM 13760</strain>
    </source>
</reference>
<dbReference type="RefSeq" id="WP_092650878.1">
    <property type="nucleotide sequence ID" value="NZ_FOHA01000004.1"/>
</dbReference>